<comment type="subunit">
    <text evidence="9">Component of the heterotrimeric canonical replication protein A complex (RPA).</text>
</comment>
<protein>
    <recommendedName>
        <fullName evidence="9">Replication protein A subunit</fullName>
    </recommendedName>
</protein>
<evidence type="ECO:0000256" key="4">
    <source>
        <dbReference type="ARBA" id="ARBA00022723"/>
    </source>
</evidence>
<dbReference type="Pfam" id="PF16900">
    <property type="entry name" value="REPA_OB_2"/>
    <property type="match status" value="1"/>
</dbReference>
<dbReference type="InterPro" id="IPR004591">
    <property type="entry name" value="Rfa1"/>
</dbReference>
<keyword evidence="5 9" id="KW-0863">Zinc-finger</keyword>
<dbReference type="InterPro" id="IPR012340">
    <property type="entry name" value="NA-bd_OB-fold"/>
</dbReference>
<evidence type="ECO:0000256" key="2">
    <source>
        <dbReference type="ARBA" id="ARBA00005690"/>
    </source>
</evidence>
<dbReference type="GO" id="GO:0008270">
    <property type="term" value="F:zinc ion binding"/>
    <property type="evidence" value="ECO:0007669"/>
    <property type="project" value="UniProtKB-KW"/>
</dbReference>
<comment type="subcellular location">
    <subcellularLocation>
        <location evidence="1 9">Nucleus</location>
    </subcellularLocation>
</comment>
<evidence type="ECO:0000256" key="9">
    <source>
        <dbReference type="RuleBase" id="RU364130"/>
    </source>
</evidence>
<dbReference type="STRING" id="1198029.A0A1U7LHU8"/>
<dbReference type="GO" id="GO:0006281">
    <property type="term" value="P:DNA repair"/>
    <property type="evidence" value="ECO:0007669"/>
    <property type="project" value="EnsemblFungi"/>
</dbReference>
<gene>
    <name evidence="13" type="ORF">NEOLI_002812</name>
</gene>
<dbReference type="GO" id="GO:0033260">
    <property type="term" value="P:nuclear DNA replication"/>
    <property type="evidence" value="ECO:0007669"/>
    <property type="project" value="EnsemblFungi"/>
</dbReference>
<dbReference type="FunFam" id="2.40.50.140:FF:000090">
    <property type="entry name" value="Replication protein A subunit"/>
    <property type="match status" value="1"/>
</dbReference>
<dbReference type="InterPro" id="IPR013955">
    <property type="entry name" value="Rep_factor-A_C"/>
</dbReference>
<sequence length="526" mass="58944">MKERRILIVLNLEVLEDLGIQEKIGDPVVLEAAVGGQGQQQQQQAQQPVHQPRQVAPISNTNFYGNNKPAPQNQLQQTMKLAPSSTGGHAAAIYPIEGLSPYQNKWTIKARVTFKSEIKHWHNQRGEGKLFSVHLLDESGEIKATGFNDQCDSFYEVLQEGQVYFISKCRVNIAKKQFSNIQNEYELSFERDTEIEKCEDQSSVPQERYNFVELGNVSQIEKDNTIDVIGVVKEVHDLSEITSKTTQKPISKRDLTIVDSSQYSIRLTLWGKQAQNFSTDEGNVIAVKGVKVSDFNGRSLSMYSSSTMSVNPDIDEAHSLKGWYDGSGKSENFSTHANIGGSLSAASGRKEDRKTLAQLKDEGIGMSEQPDYFTTKATIVFIKQDNISYPACPAEACNKKVIEDSDGQWRCEKCDKSYPKPNHRYIMTISVNDHTGQAWFSTFDDVGKQIMGKTADELFQLKEENEQAYLDVINGATCTTFNFRCRAKQDNFQGQAWAYLVVLGATTINFTQASKELIELINAYGI</sequence>
<dbReference type="FunFam" id="2.40.50.140:FF:000041">
    <property type="entry name" value="Replication protein A subunit"/>
    <property type="match status" value="1"/>
</dbReference>
<keyword evidence="8 9" id="KW-0539">Nucleus</keyword>
<dbReference type="CDD" id="cd04474">
    <property type="entry name" value="RPA1_DBD_A"/>
    <property type="match status" value="1"/>
</dbReference>
<reference evidence="13 14" key="1">
    <citation type="submission" date="2016-04" db="EMBL/GenBank/DDBJ databases">
        <title>Evolutionary innovation and constraint leading to complex multicellularity in the Ascomycota.</title>
        <authorList>
            <person name="Cisse O."/>
            <person name="Nguyen A."/>
            <person name="Hewitt D.A."/>
            <person name="Jedd G."/>
            <person name="Stajich J.E."/>
        </authorList>
    </citation>
    <scope>NUCLEOTIDE SEQUENCE [LARGE SCALE GENOMIC DNA]</scope>
    <source>
        <strain evidence="13 14">DAH-3</strain>
    </source>
</reference>
<dbReference type="Pfam" id="PF08646">
    <property type="entry name" value="Rep_fac-A_C"/>
    <property type="match status" value="1"/>
</dbReference>
<dbReference type="AlphaFoldDB" id="A0A1U7LHU8"/>
<dbReference type="InterPro" id="IPR031657">
    <property type="entry name" value="REPA_OB_2"/>
</dbReference>
<dbReference type="GO" id="GO:0140445">
    <property type="term" value="C:chromosome, telomeric repeat region"/>
    <property type="evidence" value="ECO:0007669"/>
    <property type="project" value="EnsemblFungi"/>
</dbReference>
<dbReference type="GO" id="GO:0007004">
    <property type="term" value="P:telomere maintenance via telomerase"/>
    <property type="evidence" value="ECO:0007669"/>
    <property type="project" value="EnsemblFungi"/>
</dbReference>
<dbReference type="GO" id="GO:0006310">
    <property type="term" value="P:DNA recombination"/>
    <property type="evidence" value="ECO:0007669"/>
    <property type="project" value="InterPro"/>
</dbReference>
<dbReference type="InterPro" id="IPR047192">
    <property type="entry name" value="Euk_RPA1_DBD_C"/>
</dbReference>
<evidence type="ECO:0000313" key="14">
    <source>
        <dbReference type="Proteomes" id="UP000186594"/>
    </source>
</evidence>
<dbReference type="FunFam" id="2.40.50.140:FF:000064">
    <property type="entry name" value="Replication protein A subunit"/>
    <property type="match status" value="1"/>
</dbReference>
<evidence type="ECO:0000259" key="12">
    <source>
        <dbReference type="Pfam" id="PF16900"/>
    </source>
</evidence>
<dbReference type="NCBIfam" id="TIGR00617">
    <property type="entry name" value="rpa1"/>
    <property type="match status" value="1"/>
</dbReference>
<organism evidence="13 14">
    <name type="scientific">Neolecta irregularis (strain DAH-3)</name>
    <dbReference type="NCBI Taxonomy" id="1198029"/>
    <lineage>
        <taxon>Eukaryota</taxon>
        <taxon>Fungi</taxon>
        <taxon>Dikarya</taxon>
        <taxon>Ascomycota</taxon>
        <taxon>Taphrinomycotina</taxon>
        <taxon>Neolectales</taxon>
        <taxon>Neolectaceae</taxon>
        <taxon>Neolecta</taxon>
    </lineage>
</organism>
<dbReference type="SUPFAM" id="SSF50249">
    <property type="entry name" value="Nucleic acid-binding proteins"/>
    <property type="match status" value="3"/>
</dbReference>
<dbReference type="EMBL" id="LXFE01003903">
    <property type="protein sequence ID" value="OLL22101.1"/>
    <property type="molecule type" value="Genomic_DNA"/>
</dbReference>
<feature type="domain" description="Replication protein A OB" evidence="12">
    <location>
        <begin position="215"/>
        <end position="311"/>
    </location>
</feature>
<comment type="similarity">
    <text evidence="2 9">Belongs to the replication factor A protein 1 family.</text>
</comment>
<evidence type="ECO:0000256" key="8">
    <source>
        <dbReference type="ARBA" id="ARBA00023242"/>
    </source>
</evidence>
<evidence type="ECO:0000256" key="1">
    <source>
        <dbReference type="ARBA" id="ARBA00004123"/>
    </source>
</evidence>
<comment type="caution">
    <text evidence="13">The sequence shown here is derived from an EMBL/GenBank/DDBJ whole genome shotgun (WGS) entry which is preliminary data.</text>
</comment>
<keyword evidence="7 9" id="KW-0238">DNA-binding</keyword>
<dbReference type="CDD" id="cd04476">
    <property type="entry name" value="RPA1_DBD_C"/>
    <property type="match status" value="1"/>
</dbReference>
<keyword evidence="14" id="KW-1185">Reference proteome</keyword>
<accession>A0A1U7LHU8</accession>
<evidence type="ECO:0000259" key="10">
    <source>
        <dbReference type="Pfam" id="PF01336"/>
    </source>
</evidence>
<dbReference type="PANTHER" id="PTHR47165">
    <property type="entry name" value="OS03G0429900 PROTEIN"/>
    <property type="match status" value="1"/>
</dbReference>
<dbReference type="Pfam" id="PF01336">
    <property type="entry name" value="tRNA_anti-codon"/>
    <property type="match status" value="1"/>
</dbReference>
<dbReference type="GO" id="GO:0003697">
    <property type="term" value="F:single-stranded DNA binding"/>
    <property type="evidence" value="ECO:0007669"/>
    <property type="project" value="EnsemblFungi"/>
</dbReference>
<evidence type="ECO:0000256" key="3">
    <source>
        <dbReference type="ARBA" id="ARBA00022705"/>
    </source>
</evidence>
<dbReference type="GO" id="GO:0000785">
    <property type="term" value="C:chromatin"/>
    <property type="evidence" value="ECO:0007669"/>
    <property type="project" value="EnsemblFungi"/>
</dbReference>
<feature type="domain" description="Replication factor A C-terminal" evidence="11">
    <location>
        <begin position="372"/>
        <end position="517"/>
    </location>
</feature>
<keyword evidence="3 9" id="KW-0235">DNA replication</keyword>
<evidence type="ECO:0000256" key="7">
    <source>
        <dbReference type="ARBA" id="ARBA00023125"/>
    </source>
</evidence>
<evidence type="ECO:0000313" key="13">
    <source>
        <dbReference type="EMBL" id="OLL22101.1"/>
    </source>
</evidence>
<keyword evidence="4 9" id="KW-0479">Metal-binding</keyword>
<dbReference type="GO" id="GO:0035861">
    <property type="term" value="C:site of double-strand break"/>
    <property type="evidence" value="ECO:0007669"/>
    <property type="project" value="EnsemblFungi"/>
</dbReference>
<feature type="domain" description="OB" evidence="10">
    <location>
        <begin position="106"/>
        <end position="188"/>
    </location>
</feature>
<keyword evidence="6 9" id="KW-0862">Zinc</keyword>
<dbReference type="OrthoDB" id="1751331at2759"/>
<dbReference type="OMA" id="DQCDAFY"/>
<dbReference type="InterPro" id="IPR004365">
    <property type="entry name" value="NA-bd_OB_tRNA"/>
</dbReference>
<dbReference type="GO" id="GO:0005662">
    <property type="term" value="C:DNA replication factor A complex"/>
    <property type="evidence" value="ECO:0007669"/>
    <property type="project" value="EnsemblFungi"/>
</dbReference>
<comment type="function">
    <text evidence="9">As part of the replication protein A (RPA/RP-A), a single-stranded DNA-binding heterotrimeric complex, may play an essential role in DNA replication, recombination and repair. Binds and stabilizes single-stranded DNA intermediates, preventing complementary DNA reannealing and recruiting different proteins involved in DNA metabolism.</text>
</comment>
<name>A0A1U7LHU8_NEOID</name>
<evidence type="ECO:0000256" key="5">
    <source>
        <dbReference type="ARBA" id="ARBA00022771"/>
    </source>
</evidence>
<dbReference type="PANTHER" id="PTHR47165:SF4">
    <property type="entry name" value="OS03G0429900 PROTEIN"/>
    <property type="match status" value="1"/>
</dbReference>
<dbReference type="Gene3D" id="2.40.50.140">
    <property type="entry name" value="Nucleic acid-binding proteins"/>
    <property type="match status" value="3"/>
</dbReference>
<evidence type="ECO:0000259" key="11">
    <source>
        <dbReference type="Pfam" id="PF08646"/>
    </source>
</evidence>
<evidence type="ECO:0000256" key="6">
    <source>
        <dbReference type="ARBA" id="ARBA00022833"/>
    </source>
</evidence>
<dbReference type="Proteomes" id="UP000186594">
    <property type="component" value="Unassembled WGS sequence"/>
</dbReference>
<dbReference type="CDD" id="cd04475">
    <property type="entry name" value="RPA1_DBD_B"/>
    <property type="match status" value="1"/>
</dbReference>
<proteinExistence type="inferred from homology"/>